<reference evidence="4 5" key="1">
    <citation type="submission" date="2024-02" db="EMBL/GenBank/DDBJ databases">
        <authorList>
            <person name="Chen Y."/>
            <person name="Shah S."/>
            <person name="Dougan E. K."/>
            <person name="Thang M."/>
            <person name="Chan C."/>
        </authorList>
    </citation>
    <scope>NUCLEOTIDE SEQUENCE [LARGE SCALE GENOMIC DNA]</scope>
</reference>
<comment type="similarity">
    <text evidence="1">Belongs to the short-chain dehydrogenases/reductases (SDR) family.</text>
</comment>
<sequence length="410" mass="43655">MSAVSVSTKLSVPSAPWKPGVKPVPRRGLSRISEIKTRHTVVAVAAFLSRCFQRSRAAHKALPKGFEENGPQLFRRGLLLSTLAPSIAKAEHLASLASEALKNAQGKVAVITGATSGVGLEAARVLAANGCDVYVAGRTLEKAQKAAADVAASATGQVFPMELNLASLDSVRRFASEWDSSIRRPVDILACNAGLALGQDQKEPLFTEDGFELTVGTNHLGHFLLANLMKKQLAPEARVVVTASSVHNPATGDPGKQATLGDLSGLGKFMVDGSSYDAGKAYKDSKLCNVLFTLEFARRLKREGSNITVNCFSPGLIPSKTFFRYQNEGFSSAFAFAAENILKIAETPQFGGDTLVFMALDPSLKQKTGCFYSAIPPGKHQFVEDTPSQEASNEIEAGELWTRSAALVGL</sequence>
<dbReference type="PANTHER" id="PTHR24320">
    <property type="entry name" value="RETINOL DEHYDROGENASE"/>
    <property type="match status" value="1"/>
</dbReference>
<organism evidence="4 5">
    <name type="scientific">Durusdinium trenchii</name>
    <dbReference type="NCBI Taxonomy" id="1381693"/>
    <lineage>
        <taxon>Eukaryota</taxon>
        <taxon>Sar</taxon>
        <taxon>Alveolata</taxon>
        <taxon>Dinophyceae</taxon>
        <taxon>Suessiales</taxon>
        <taxon>Symbiodiniaceae</taxon>
        <taxon>Durusdinium</taxon>
    </lineage>
</organism>
<dbReference type="SUPFAM" id="SSF51735">
    <property type="entry name" value="NAD(P)-binding Rossmann-fold domains"/>
    <property type="match status" value="1"/>
</dbReference>
<evidence type="ECO:0000313" key="5">
    <source>
        <dbReference type="Proteomes" id="UP001642484"/>
    </source>
</evidence>
<protein>
    <recommendedName>
        <fullName evidence="6">Protochlorophyllide reductase</fullName>
    </recommendedName>
</protein>
<dbReference type="InterPro" id="IPR002347">
    <property type="entry name" value="SDR_fam"/>
</dbReference>
<dbReference type="InterPro" id="IPR036291">
    <property type="entry name" value="NAD(P)-bd_dom_sf"/>
</dbReference>
<accession>A0ABP0LW76</accession>
<comment type="caution">
    <text evidence="4">The sequence shown here is derived from an EMBL/GenBank/DDBJ whole genome shotgun (WGS) entry which is preliminary data.</text>
</comment>
<dbReference type="EMBL" id="CAXAMN010014180">
    <property type="protein sequence ID" value="CAK9042652.1"/>
    <property type="molecule type" value="Genomic_DNA"/>
</dbReference>
<feature type="compositionally biased region" description="Polar residues" evidence="3">
    <location>
        <begin position="1"/>
        <end position="11"/>
    </location>
</feature>
<name>A0ABP0LW76_9DINO</name>
<evidence type="ECO:0000256" key="3">
    <source>
        <dbReference type="SAM" id="MobiDB-lite"/>
    </source>
</evidence>
<dbReference type="Gene3D" id="3.40.50.720">
    <property type="entry name" value="NAD(P)-binding Rossmann-like Domain"/>
    <property type="match status" value="1"/>
</dbReference>
<keyword evidence="2" id="KW-0560">Oxidoreductase</keyword>
<gene>
    <name evidence="4" type="ORF">CCMP2556_LOCUS22674</name>
</gene>
<evidence type="ECO:0000256" key="2">
    <source>
        <dbReference type="ARBA" id="ARBA00023002"/>
    </source>
</evidence>
<evidence type="ECO:0008006" key="6">
    <source>
        <dbReference type="Google" id="ProtNLM"/>
    </source>
</evidence>
<keyword evidence="5" id="KW-1185">Reference proteome</keyword>
<dbReference type="PANTHER" id="PTHR24320:SF152">
    <property type="entry name" value="SHORT-CHAIN DEHYDROGENASE_REDUCTASE FAMILY PROTEIN"/>
    <property type="match status" value="1"/>
</dbReference>
<dbReference type="PRINTS" id="PR00081">
    <property type="entry name" value="GDHRDH"/>
</dbReference>
<feature type="region of interest" description="Disordered" evidence="3">
    <location>
        <begin position="1"/>
        <end position="25"/>
    </location>
</feature>
<dbReference type="Proteomes" id="UP001642484">
    <property type="component" value="Unassembled WGS sequence"/>
</dbReference>
<evidence type="ECO:0000313" key="4">
    <source>
        <dbReference type="EMBL" id="CAK9042652.1"/>
    </source>
</evidence>
<proteinExistence type="inferred from homology"/>
<evidence type="ECO:0000256" key="1">
    <source>
        <dbReference type="ARBA" id="ARBA00006484"/>
    </source>
</evidence>
<dbReference type="Pfam" id="PF00106">
    <property type="entry name" value="adh_short"/>
    <property type="match status" value="1"/>
</dbReference>